<gene>
    <name evidence="2" type="ORF">Aau02nite_53680</name>
</gene>
<dbReference type="InterPro" id="IPR014145">
    <property type="entry name" value="LigD_pol_dom"/>
</dbReference>
<evidence type="ECO:0000313" key="2">
    <source>
        <dbReference type="EMBL" id="GIM72981.1"/>
    </source>
</evidence>
<organism evidence="2 3">
    <name type="scientific">Actinoplanes auranticolor</name>
    <dbReference type="NCBI Taxonomy" id="47988"/>
    <lineage>
        <taxon>Bacteria</taxon>
        <taxon>Bacillati</taxon>
        <taxon>Actinomycetota</taxon>
        <taxon>Actinomycetes</taxon>
        <taxon>Micromonosporales</taxon>
        <taxon>Micromonosporaceae</taxon>
        <taxon>Actinoplanes</taxon>
    </lineage>
</organism>
<sequence>MRKPRERYAVQIEGRDLEVSNLDKVMYPAVGFTKGEVIDYYTRIAPVLLPHLKDRALTRIRFPNGVDGMHFFEKNAPGGTPSWVRLETLPVPGSTKARETIDFVVVDELATLVWVANLASLELHTPQWRIGRDPDLMVVDLDPGAPAALKECCAVAMLMRDRLADDGLTAYPKTSGKKGMQLCVPISGTQDAETVSGYAKQVAEELSAQVPGSITAKMAKAVRPGKVFIDWSQNNAAKTTVAPYSLRAQDSPTASTPLTWDEVAEMALGAEAARQFGAAEVLERVDAHGDLLADLLEPGPAVPAR</sequence>
<dbReference type="CDD" id="cd04863">
    <property type="entry name" value="MtLigD_Pol_like"/>
    <property type="match status" value="1"/>
</dbReference>
<dbReference type="RefSeq" id="WP_212991310.1">
    <property type="nucleotide sequence ID" value="NZ_BAABEA010000049.1"/>
</dbReference>
<evidence type="ECO:0000313" key="3">
    <source>
        <dbReference type="Proteomes" id="UP000681340"/>
    </source>
</evidence>
<dbReference type="InterPro" id="IPR033649">
    <property type="entry name" value="MtLigD_Pol-like"/>
</dbReference>
<dbReference type="Gene3D" id="3.90.920.10">
    <property type="entry name" value="DNA primase, PRIM domain"/>
    <property type="match status" value="1"/>
</dbReference>
<comment type="caution">
    <text evidence="2">The sequence shown here is derived from an EMBL/GenBank/DDBJ whole genome shotgun (WGS) entry which is preliminary data.</text>
</comment>
<accession>A0A919SJR8</accession>
<protein>
    <recommendedName>
        <fullName evidence="1">DNA ligase D polymerase domain-containing protein</fullName>
    </recommendedName>
</protein>
<proteinExistence type="predicted"/>
<dbReference type="Proteomes" id="UP000681340">
    <property type="component" value="Unassembled WGS sequence"/>
</dbReference>
<name>A0A919SJR8_9ACTN</name>
<dbReference type="PANTHER" id="PTHR42705:SF2">
    <property type="entry name" value="BIFUNCTIONAL NON-HOMOLOGOUS END JOINING PROTEIN LIGD"/>
    <property type="match status" value="1"/>
</dbReference>
<dbReference type="AlphaFoldDB" id="A0A919SJR8"/>
<dbReference type="EMBL" id="BOQL01000043">
    <property type="protein sequence ID" value="GIM72981.1"/>
    <property type="molecule type" value="Genomic_DNA"/>
</dbReference>
<dbReference type="InterPro" id="IPR052171">
    <property type="entry name" value="NHEJ_LigD"/>
</dbReference>
<evidence type="ECO:0000259" key="1">
    <source>
        <dbReference type="Pfam" id="PF21686"/>
    </source>
</evidence>
<keyword evidence="3" id="KW-1185">Reference proteome</keyword>
<dbReference type="PANTHER" id="PTHR42705">
    <property type="entry name" value="BIFUNCTIONAL NON-HOMOLOGOUS END JOINING PROTEIN LIGD"/>
    <property type="match status" value="1"/>
</dbReference>
<dbReference type="NCBIfam" id="TIGR02778">
    <property type="entry name" value="ligD_pol"/>
    <property type="match status" value="1"/>
</dbReference>
<dbReference type="Pfam" id="PF21686">
    <property type="entry name" value="LigD_Prim-Pol"/>
    <property type="match status" value="1"/>
</dbReference>
<reference evidence="2" key="1">
    <citation type="submission" date="2021-03" db="EMBL/GenBank/DDBJ databases">
        <title>Whole genome shotgun sequence of Actinoplanes auranticolor NBRC 12245.</title>
        <authorList>
            <person name="Komaki H."/>
            <person name="Tamura T."/>
        </authorList>
    </citation>
    <scope>NUCLEOTIDE SEQUENCE</scope>
    <source>
        <strain evidence="2">NBRC 12245</strain>
    </source>
</reference>
<feature type="domain" description="DNA ligase D polymerase" evidence="1">
    <location>
        <begin position="33"/>
        <end position="291"/>
    </location>
</feature>